<organism evidence="1 2">
    <name type="scientific">Ophiocordyceps unilateralis</name>
    <name type="common">Zombie-ant fungus</name>
    <name type="synonym">Torrubia unilateralis</name>
    <dbReference type="NCBI Taxonomy" id="268505"/>
    <lineage>
        <taxon>Eukaryota</taxon>
        <taxon>Fungi</taxon>
        <taxon>Dikarya</taxon>
        <taxon>Ascomycota</taxon>
        <taxon>Pezizomycotina</taxon>
        <taxon>Sordariomycetes</taxon>
        <taxon>Hypocreomycetidae</taxon>
        <taxon>Hypocreales</taxon>
        <taxon>Ophiocordycipitaceae</taxon>
        <taxon>Ophiocordyceps</taxon>
    </lineage>
</organism>
<accession>A0A2A9PI29</accession>
<reference evidence="1 2" key="1">
    <citation type="journal article" date="2015" name="BMC Genomics">
        <title>Gene expression during zombie ant biting behavior reflects the complexity underlying fungal parasitic behavioral manipulation.</title>
        <authorList>
            <person name="de Bekker C."/>
            <person name="Ohm R.A."/>
            <person name="Loreto R.G."/>
            <person name="Sebastian A."/>
            <person name="Albert I."/>
            <person name="Merrow M."/>
            <person name="Brachmann A."/>
            <person name="Hughes D.P."/>
        </authorList>
    </citation>
    <scope>NUCLEOTIDE SEQUENCE [LARGE SCALE GENOMIC DNA]</scope>
    <source>
        <strain evidence="1 2">SC16a</strain>
    </source>
</reference>
<reference evidence="1 2" key="2">
    <citation type="journal article" date="2017" name="Sci. Rep.">
        <title>Ant-infecting Ophiocordyceps genomes reveal a high diversity of potential behavioral manipulation genes and a possible major role for enterotoxins.</title>
        <authorList>
            <person name="de Bekker C."/>
            <person name="Ohm R.A."/>
            <person name="Evans H.C."/>
            <person name="Brachmann A."/>
            <person name="Hughes D.P."/>
        </authorList>
    </citation>
    <scope>NUCLEOTIDE SEQUENCE [LARGE SCALE GENOMIC DNA]</scope>
    <source>
        <strain evidence="1 2">SC16a</strain>
    </source>
</reference>
<dbReference type="EMBL" id="LAZP02000122">
    <property type="protein sequence ID" value="PFH60537.1"/>
    <property type="molecule type" value="Genomic_DNA"/>
</dbReference>
<name>A0A2A9PI29_OPHUN</name>
<sequence>MNLAVVSPSAATRDASRTNHDTDETPILLLVMDGLSVSTIHLHPHPFPYLAQPLGARKMRNRDVAAEMLHHPSQLSRQIPCSCLAALIRVCLSTVSALFAHDATLLPANRVPLRPSALLPLCFPRVQGSHCPLFPHHPRHHPPTLSS</sequence>
<evidence type="ECO:0000313" key="1">
    <source>
        <dbReference type="EMBL" id="PFH60537.1"/>
    </source>
</evidence>
<evidence type="ECO:0000313" key="2">
    <source>
        <dbReference type="Proteomes" id="UP000037136"/>
    </source>
</evidence>
<keyword evidence="2" id="KW-1185">Reference proteome</keyword>
<dbReference type="Proteomes" id="UP000037136">
    <property type="component" value="Unassembled WGS sequence"/>
</dbReference>
<gene>
    <name evidence="1" type="ORF">XA68_10780</name>
</gene>
<comment type="caution">
    <text evidence="1">The sequence shown here is derived from an EMBL/GenBank/DDBJ whole genome shotgun (WGS) entry which is preliminary data.</text>
</comment>
<protein>
    <submittedName>
        <fullName evidence="1">Uncharacterized protein</fullName>
    </submittedName>
</protein>
<proteinExistence type="predicted"/>
<dbReference type="AlphaFoldDB" id="A0A2A9PI29"/>